<reference evidence="6 7" key="1">
    <citation type="journal article" date="2012" name="J. Bacteriol.">
        <title>Genome of Bacillus macauensis ZFHKF-1, a Long-Chain-Forming Bacterium.</title>
        <authorList>
            <person name="Cai L."/>
            <person name="Zhang T."/>
        </authorList>
    </citation>
    <scope>NUCLEOTIDE SEQUENCE [LARGE SCALE GENOMIC DNA]</scope>
    <source>
        <strain evidence="6 7">ZFHKF-1</strain>
    </source>
</reference>
<dbReference type="PANTHER" id="PTHR30346:SF28">
    <property type="entry name" value="HTH-TYPE TRANSCRIPTIONAL REGULATOR CYNR"/>
    <property type="match status" value="1"/>
</dbReference>
<dbReference type="RefSeq" id="WP_007200943.1">
    <property type="nucleotide sequence ID" value="NZ_AKKV01000020.1"/>
</dbReference>
<proteinExistence type="inferred from homology"/>
<protein>
    <submittedName>
        <fullName evidence="6">HTH-type transcriptional regulator GltC</fullName>
    </submittedName>
</protein>
<evidence type="ECO:0000313" key="6">
    <source>
        <dbReference type="EMBL" id="EIT86748.1"/>
    </source>
</evidence>
<dbReference type="SUPFAM" id="SSF53850">
    <property type="entry name" value="Periplasmic binding protein-like II"/>
    <property type="match status" value="1"/>
</dbReference>
<dbReference type="AlphaFoldDB" id="I8UIT9"/>
<evidence type="ECO:0000259" key="5">
    <source>
        <dbReference type="PROSITE" id="PS50931"/>
    </source>
</evidence>
<dbReference type="InterPro" id="IPR005119">
    <property type="entry name" value="LysR_subst-bd"/>
</dbReference>
<dbReference type="Gene3D" id="3.40.190.290">
    <property type="match status" value="1"/>
</dbReference>
<dbReference type="PROSITE" id="PS50931">
    <property type="entry name" value="HTH_LYSR"/>
    <property type="match status" value="1"/>
</dbReference>
<dbReference type="Pfam" id="PF03466">
    <property type="entry name" value="LysR_substrate"/>
    <property type="match status" value="1"/>
</dbReference>
<dbReference type="EMBL" id="AKKV01000020">
    <property type="protein sequence ID" value="EIT86748.1"/>
    <property type="molecule type" value="Genomic_DNA"/>
</dbReference>
<dbReference type="GO" id="GO:0003700">
    <property type="term" value="F:DNA-binding transcription factor activity"/>
    <property type="evidence" value="ECO:0007669"/>
    <property type="project" value="InterPro"/>
</dbReference>
<dbReference type="InterPro" id="IPR036388">
    <property type="entry name" value="WH-like_DNA-bd_sf"/>
</dbReference>
<dbReference type="CDD" id="cd08434">
    <property type="entry name" value="PBP2_GltC_like"/>
    <property type="match status" value="1"/>
</dbReference>
<dbReference type="eggNOG" id="COG0583">
    <property type="taxonomic scope" value="Bacteria"/>
</dbReference>
<organism evidence="6 7">
    <name type="scientific">Fictibacillus macauensis ZFHKF-1</name>
    <dbReference type="NCBI Taxonomy" id="1196324"/>
    <lineage>
        <taxon>Bacteria</taxon>
        <taxon>Bacillati</taxon>
        <taxon>Bacillota</taxon>
        <taxon>Bacilli</taxon>
        <taxon>Bacillales</taxon>
        <taxon>Fictibacillaceae</taxon>
        <taxon>Fictibacillus</taxon>
    </lineage>
</organism>
<dbReference type="Pfam" id="PF00126">
    <property type="entry name" value="HTH_1"/>
    <property type="match status" value="1"/>
</dbReference>
<keyword evidence="4" id="KW-0804">Transcription</keyword>
<dbReference type="FunFam" id="1.10.10.10:FF:000001">
    <property type="entry name" value="LysR family transcriptional regulator"/>
    <property type="match status" value="1"/>
</dbReference>
<dbReference type="GO" id="GO:0032993">
    <property type="term" value="C:protein-DNA complex"/>
    <property type="evidence" value="ECO:0007669"/>
    <property type="project" value="TreeGrafter"/>
</dbReference>
<dbReference type="InterPro" id="IPR000847">
    <property type="entry name" value="LysR_HTH_N"/>
</dbReference>
<comment type="similarity">
    <text evidence="1">Belongs to the LysR transcriptional regulatory family.</text>
</comment>
<comment type="caution">
    <text evidence="6">The sequence shown here is derived from an EMBL/GenBank/DDBJ whole genome shotgun (WGS) entry which is preliminary data.</text>
</comment>
<keyword evidence="3" id="KW-0238">DNA-binding</keyword>
<dbReference type="Proteomes" id="UP000004080">
    <property type="component" value="Unassembled WGS sequence"/>
</dbReference>
<evidence type="ECO:0000256" key="2">
    <source>
        <dbReference type="ARBA" id="ARBA00023015"/>
    </source>
</evidence>
<feature type="domain" description="HTH lysR-type" evidence="5">
    <location>
        <begin position="1"/>
        <end position="58"/>
    </location>
</feature>
<evidence type="ECO:0000256" key="1">
    <source>
        <dbReference type="ARBA" id="ARBA00009437"/>
    </source>
</evidence>
<dbReference type="InterPro" id="IPR036390">
    <property type="entry name" value="WH_DNA-bd_sf"/>
</dbReference>
<sequence length="299" mass="33431">MELRQLYYFMEVAHREHVSEAAHHLHVAQSAVSRQIANLEKELGVDLFEREGRNVKLTPVGKIFLNHIQTALQGIDYAKKQVQEYLDPERGSIKIGFPTSLASHLLPTVISAFKQEHPHIAFLLRQGSYHFLTEAVAKGEISLAFIGPVPSSPALTEHILFTEKVSALLPAHHPFAEKEELILNDLRHEPFVMFPKGYILHTLVADACRNAGFTPNIACEGEDLDAIKGLVTAGMGITLLPDSSFYETTPRYTVRKRIAIPIVERTVGIISSATRKLAPSEKVFYDFATAFFATLEQYQ</sequence>
<gene>
    <name evidence="6" type="ORF">A374_04219</name>
</gene>
<dbReference type="PANTHER" id="PTHR30346">
    <property type="entry name" value="TRANSCRIPTIONAL DUAL REGULATOR HCAR-RELATED"/>
    <property type="match status" value="1"/>
</dbReference>
<dbReference type="PATRIC" id="fig|1196324.3.peg.857"/>
<evidence type="ECO:0000313" key="7">
    <source>
        <dbReference type="Proteomes" id="UP000004080"/>
    </source>
</evidence>
<keyword evidence="7" id="KW-1185">Reference proteome</keyword>
<dbReference type="SUPFAM" id="SSF46785">
    <property type="entry name" value="Winged helix' DNA-binding domain"/>
    <property type="match status" value="1"/>
</dbReference>
<name>I8UIT9_9BACL</name>
<dbReference type="STRING" id="1196324.A374_04219"/>
<dbReference type="Gene3D" id="1.10.10.10">
    <property type="entry name" value="Winged helix-like DNA-binding domain superfamily/Winged helix DNA-binding domain"/>
    <property type="match status" value="1"/>
</dbReference>
<dbReference type="OrthoDB" id="9803735at2"/>
<evidence type="ECO:0000256" key="4">
    <source>
        <dbReference type="ARBA" id="ARBA00023163"/>
    </source>
</evidence>
<keyword evidence="2" id="KW-0805">Transcription regulation</keyword>
<dbReference type="GO" id="GO:0003677">
    <property type="term" value="F:DNA binding"/>
    <property type="evidence" value="ECO:0007669"/>
    <property type="project" value="UniProtKB-KW"/>
</dbReference>
<dbReference type="PRINTS" id="PR00039">
    <property type="entry name" value="HTHLYSR"/>
</dbReference>
<evidence type="ECO:0000256" key="3">
    <source>
        <dbReference type="ARBA" id="ARBA00023125"/>
    </source>
</evidence>
<accession>I8UIT9</accession>